<sequence length="53" mass="6011">MARGSSRTTFYTSANRRSWEGLRLGVIALILYKFTTTVEAALNRHTISDSFSR</sequence>
<keyword evidence="1" id="KW-0812">Transmembrane</keyword>
<organism evidence="2 3">
    <name type="scientific">Platanthera guangdongensis</name>
    <dbReference type="NCBI Taxonomy" id="2320717"/>
    <lineage>
        <taxon>Eukaryota</taxon>
        <taxon>Viridiplantae</taxon>
        <taxon>Streptophyta</taxon>
        <taxon>Embryophyta</taxon>
        <taxon>Tracheophyta</taxon>
        <taxon>Spermatophyta</taxon>
        <taxon>Magnoliopsida</taxon>
        <taxon>Liliopsida</taxon>
        <taxon>Asparagales</taxon>
        <taxon>Orchidaceae</taxon>
        <taxon>Orchidoideae</taxon>
        <taxon>Orchideae</taxon>
        <taxon>Orchidinae</taxon>
        <taxon>Platanthera</taxon>
    </lineage>
</organism>
<proteinExistence type="predicted"/>
<dbReference type="EMBL" id="JBBWWR010000006">
    <property type="protein sequence ID" value="KAK8964606.1"/>
    <property type="molecule type" value="Genomic_DNA"/>
</dbReference>
<gene>
    <name evidence="2" type="ORF">KSP40_PGU015598</name>
</gene>
<reference evidence="2 3" key="1">
    <citation type="journal article" date="2022" name="Nat. Plants">
        <title>Genomes of leafy and leafless Platanthera orchids illuminate the evolution of mycoheterotrophy.</title>
        <authorList>
            <person name="Li M.H."/>
            <person name="Liu K.W."/>
            <person name="Li Z."/>
            <person name="Lu H.C."/>
            <person name="Ye Q.L."/>
            <person name="Zhang D."/>
            <person name="Wang J.Y."/>
            <person name="Li Y.F."/>
            <person name="Zhong Z.M."/>
            <person name="Liu X."/>
            <person name="Yu X."/>
            <person name="Liu D.K."/>
            <person name="Tu X.D."/>
            <person name="Liu B."/>
            <person name="Hao Y."/>
            <person name="Liao X.Y."/>
            <person name="Jiang Y.T."/>
            <person name="Sun W.H."/>
            <person name="Chen J."/>
            <person name="Chen Y.Q."/>
            <person name="Ai Y."/>
            <person name="Zhai J.W."/>
            <person name="Wu S.S."/>
            <person name="Zhou Z."/>
            <person name="Hsiao Y.Y."/>
            <person name="Wu W.L."/>
            <person name="Chen Y.Y."/>
            <person name="Lin Y.F."/>
            <person name="Hsu J.L."/>
            <person name="Li C.Y."/>
            <person name="Wang Z.W."/>
            <person name="Zhao X."/>
            <person name="Zhong W.Y."/>
            <person name="Ma X.K."/>
            <person name="Ma L."/>
            <person name="Huang J."/>
            <person name="Chen G.Z."/>
            <person name="Huang M.Z."/>
            <person name="Huang L."/>
            <person name="Peng D.H."/>
            <person name="Luo Y.B."/>
            <person name="Zou S.Q."/>
            <person name="Chen S.P."/>
            <person name="Lan S."/>
            <person name="Tsai W.C."/>
            <person name="Van de Peer Y."/>
            <person name="Liu Z.J."/>
        </authorList>
    </citation>
    <scope>NUCLEOTIDE SEQUENCE [LARGE SCALE GENOMIC DNA]</scope>
    <source>
        <strain evidence="2">Lor288</strain>
    </source>
</reference>
<comment type="caution">
    <text evidence="2">The sequence shown here is derived from an EMBL/GenBank/DDBJ whole genome shotgun (WGS) entry which is preliminary data.</text>
</comment>
<feature type="transmembrane region" description="Helical" evidence="1">
    <location>
        <begin position="21"/>
        <end position="42"/>
    </location>
</feature>
<name>A0ABR2MKK7_9ASPA</name>
<keyword evidence="1" id="KW-0472">Membrane</keyword>
<evidence type="ECO:0000313" key="2">
    <source>
        <dbReference type="EMBL" id="KAK8964606.1"/>
    </source>
</evidence>
<protein>
    <submittedName>
        <fullName evidence="2">Uncharacterized protein</fullName>
    </submittedName>
</protein>
<evidence type="ECO:0000256" key="1">
    <source>
        <dbReference type="SAM" id="Phobius"/>
    </source>
</evidence>
<keyword evidence="3" id="KW-1185">Reference proteome</keyword>
<accession>A0ABR2MKK7</accession>
<dbReference type="Proteomes" id="UP001412067">
    <property type="component" value="Unassembled WGS sequence"/>
</dbReference>
<evidence type="ECO:0000313" key="3">
    <source>
        <dbReference type="Proteomes" id="UP001412067"/>
    </source>
</evidence>
<keyword evidence="1" id="KW-1133">Transmembrane helix</keyword>